<dbReference type="GO" id="GO:0010499">
    <property type="term" value="P:proteasomal ubiquitin-independent protein catabolic process"/>
    <property type="evidence" value="ECO:0007669"/>
    <property type="project" value="TreeGrafter"/>
</dbReference>
<feature type="domain" description="Proteasome activator complex subunit 4 C-terminal" evidence="5">
    <location>
        <begin position="2363"/>
        <end position="2449"/>
    </location>
</feature>
<dbReference type="OrthoDB" id="17907at2759"/>
<accession>A0A0R3U4W1</accession>
<keyword evidence="8" id="KW-1185">Reference proteome</keyword>
<sequence>MTSEEQFQQICRINQLLPYASKLEAYSDAARMGLRATLVRLISSSSYLSQSPHTLDFLDSYVDLFGCRFTKEEYLAIFKFGLGLGLCPQTDPKDAVAWLNFITKILKCCSWTLTSQDLQLNWRDFKNALTRIPGSMDVRYCKEKFKFFPVSCVAEIWNEYRAKIFSAALSGPYEKLFQPLVAYTPFMPHTFDEIRRVWLDDIFHIWYKFADNHDLNREVIPLLGLLARSCPGRIDWEPHLDRVFNGIVYDLCVRAPASPGDLKKREIALLHGYAYLVVYSISPGSTTFKRMRDLFTVCKSMFHPSMDSSSMFAFATFCVYLLLVMVSRLRKEFSRCPQNRALYGEIPTWQNLTREQVDDFVDILLPICLDANLYARNSNAVQIALCSTHLLASLRPGLFFPRLLAALESGFELPELPMRVTRPLMVLSETCSAATSLNMVMAWNPHEMGRHPSDQPQYQLAPGEIPPQQTPEQRQFLTSHLSSLLYADGRGDVARILRCCVAGIDVNDTERLTASLKALGELFLRTPMQDFSDVCLPNISERQNSPFLQTISSTLQPHFAASRIALASLEIEDLAMQVYARLLQCMISVNETAHLHMDAKEGHHDTEQVLTSKTNDSRLLCSLTGVAVALGLSASPAPRLRVRLVKLLIDALFANHWTRTSARLLNYQLIWLISGRRGIEAGKDEADVALFAVREFWPRFFQLFQELDNENCITCLGKAEPRLLALLCVLPAYVCALVPSHLAQASQEFIYPLIDVLSRLLTISIGAEGQIQPCHDLAVSASICAGVLLHRLVAFSINLDHVDLLNTHPQSPPSESAYLTNPLWSPYVTWRDMLRTSFWNQPTPESFAVAEHVVRRLLLPTLAKVSEATEELKFYIGDEGGVEKLPQLPQTSSQSSTSLQRQFLVDLVTWVHMISAGLCEALKPRKVTQADVKFVRQVCTELELGRAEVVTVPKHAGGDDVNLDFPWFDVPVDANGTCLREHIFRVGLGLLDVFGKLCSKYDILVADSSTQSNGESVISSLFTQQGLDHLTDTVFAACFNISSCESSPSHVLLNSRLCFILKANLGVNSGTSLCDATNEEKNNVLPSLVYCAGTPQALLEAYERGDAPSTQCGGGSCYLAGFLPIAWLARAHRRHVSFVGLALNRAAVWPGFEAAALVSFTQMPASPDYLLLMEVCAQLSLASNNAKATCIAPEALDEHLGLRVPGAASLVIQRAVDVLKELFNRSFLADNELIYRTQLQRRQKAFVLLLHCIHDSKIFVELRNINPLLWSRAWVAMGKTAAFTAITASGSPSPSKKRSLPHVLSQTQLTQRYNDQEDLSQSFIWIFEEIDGRTIHLHFPTSFEVDYHPRNSSLRCLLGYALELLDVLGGSRSDVVKQNPSLLVLSTSLRREAYSFLCRGLFSECIEPIDMMANAAMVERVLRSWPFVVDPPDNPPWESALPTGEMLRISAPPPPPLPSAMVRMVLGLLTTHQTTLASAAAQFIKRYLIIYFLRSRPQKLILLESNNCAVENESQTDNVGFISDPGMDCLSSDENFTRHNHVPRLLRGYPYLGPSKTWPDPIYSPAYPIFSPDDDSQLVTSEVGWLEPHPQMDFSLFSPADILELRTGLMDTARHMASREFWSVLSHQFLHFHRCADSNLVSSFHRLLSIVANCFGPRPLLERLEGYIMSLIKPALMGNADGIVEFVGPTLAGHAATVLAVGSLSWPREARLAVHSCTLPRVLVATEAAALFASTRPTGRSVNEGLHHALENVRFASVTAAFGNGGGSTPASPESVTSPDDAMYPTDVAEKDRQMLRIVRENRRCYRLNDNIVHGPPVSGMKVDCGGPKVRLPFTYSNFIPKYLDFGGSHSNYLAYLWKFARALMLDANEILSDEPIDGFKLQPPNHAGEPMDSESSHTNLPCTRVCDSHVHPIPVYGECPLCFARRLLPSTAQRRFFFLNLTLSMVRTLHWSAPRLIAQIYYSNRSEWEQMACSSSLWTREMATYFSFMQAGSRFESVTMQAEPILRIYEGSDPPNPVEHRVLAPLASRMTSHLAISALNEVNSKAAVGQDFVMRRFIPLLVRDSIAMLLIRGIQPSAQCFALQSKFLASAADHLTPATPFGNLYLAAVLPVGYLKRFVSPQELVGCSSGVKRLVSQQLEARLSSLYVFLSHVLMKAFPSNPPANSSCPSRFSMFLLLTPLIADLVSTSNFFWTNGKSGLNRNPGDAQSFDDLEVCIGRAINDFGCLVCTGHTQTDLSLAQASQLLDIIGVFLSHWSWKTRAFGMHFMKVVALCNATAFWRREAGGEELCSRIKQKLTRALADPWVEVARGACEAVAILLRYGILQFEEQWCQELAGQARLPLCRRPGPFQVSTEKDQMALRRRHAGVLGLCAFINANIHETPDYLPKVIAEVAGYANDPQPIAKSVSDTLMAYSRTHHERWHEERHKFTAAQLDAYLSVVSSVSYYV</sequence>
<dbReference type="GO" id="GO:0005829">
    <property type="term" value="C:cytosol"/>
    <property type="evidence" value="ECO:0007669"/>
    <property type="project" value="TreeGrafter"/>
</dbReference>
<reference evidence="7 8" key="1">
    <citation type="submission" date="2018-10" db="EMBL/GenBank/DDBJ databases">
        <authorList>
            <consortium name="Pathogen Informatics"/>
        </authorList>
    </citation>
    <scope>NUCLEOTIDE SEQUENCE [LARGE SCALE GENOMIC DNA]</scope>
</reference>
<dbReference type="EMBL" id="UXSR01000232">
    <property type="protein sequence ID" value="VDD75705.1"/>
    <property type="molecule type" value="Genomic_DNA"/>
</dbReference>
<dbReference type="InterPro" id="IPR021843">
    <property type="entry name" value="PSME4_C"/>
</dbReference>
<evidence type="ECO:0008006" key="9">
    <source>
        <dbReference type="Google" id="ProtNLM"/>
    </source>
</evidence>
<gene>
    <name evidence="7" type="ORF">MCOS_LOCUS1708</name>
</gene>
<evidence type="ECO:0000256" key="1">
    <source>
        <dbReference type="ARBA" id="ARBA00022737"/>
    </source>
</evidence>
<dbReference type="GO" id="GO:0016504">
    <property type="term" value="F:peptidase activator activity"/>
    <property type="evidence" value="ECO:0007669"/>
    <property type="project" value="InterPro"/>
</dbReference>
<dbReference type="Pfam" id="PF16507">
    <property type="entry name" value="HEAT_PSME4_mid"/>
    <property type="match status" value="1"/>
</dbReference>
<name>A0A0R3U4W1_MESCO</name>
<dbReference type="GO" id="GO:0005634">
    <property type="term" value="C:nucleus"/>
    <property type="evidence" value="ECO:0007669"/>
    <property type="project" value="TreeGrafter"/>
</dbReference>
<dbReference type="GO" id="GO:0070628">
    <property type="term" value="F:proteasome binding"/>
    <property type="evidence" value="ECO:0007669"/>
    <property type="project" value="InterPro"/>
</dbReference>
<feature type="domain" description="Proteasome activator Blm10 middle HEAT repeats region" evidence="6">
    <location>
        <begin position="292"/>
        <end position="427"/>
    </location>
</feature>
<keyword evidence="3" id="KW-0234">DNA repair</keyword>
<proteinExistence type="predicted"/>
<feature type="region of interest" description="Disordered" evidence="4">
    <location>
        <begin position="1766"/>
        <end position="1786"/>
    </location>
</feature>
<evidence type="ECO:0000313" key="7">
    <source>
        <dbReference type="EMBL" id="VDD75705.1"/>
    </source>
</evidence>
<dbReference type="GO" id="GO:0006281">
    <property type="term" value="P:DNA repair"/>
    <property type="evidence" value="ECO:0007669"/>
    <property type="project" value="UniProtKB-KW"/>
</dbReference>
<keyword evidence="1" id="KW-0677">Repeat</keyword>
<dbReference type="InterPro" id="IPR035309">
    <property type="entry name" value="PSME4"/>
</dbReference>
<dbReference type="PANTHER" id="PTHR32170:SF3">
    <property type="entry name" value="PROTEASOME ACTIVATOR COMPLEX SUBUNIT 4"/>
    <property type="match status" value="1"/>
</dbReference>
<keyword evidence="2" id="KW-0227">DNA damage</keyword>
<dbReference type="STRING" id="53468.A0A0R3U4W1"/>
<evidence type="ECO:0000313" key="8">
    <source>
        <dbReference type="Proteomes" id="UP000267029"/>
    </source>
</evidence>
<organism evidence="7 8">
    <name type="scientific">Mesocestoides corti</name>
    <name type="common">Flatworm</name>
    <dbReference type="NCBI Taxonomy" id="53468"/>
    <lineage>
        <taxon>Eukaryota</taxon>
        <taxon>Metazoa</taxon>
        <taxon>Spiralia</taxon>
        <taxon>Lophotrochozoa</taxon>
        <taxon>Platyhelminthes</taxon>
        <taxon>Cestoda</taxon>
        <taxon>Eucestoda</taxon>
        <taxon>Cyclophyllidea</taxon>
        <taxon>Mesocestoididae</taxon>
        <taxon>Mesocestoides</taxon>
    </lineage>
</organism>
<dbReference type="Pfam" id="PF11919">
    <property type="entry name" value="PSME4_C"/>
    <property type="match status" value="1"/>
</dbReference>
<dbReference type="PANTHER" id="PTHR32170">
    <property type="entry name" value="PROTEASOME ACTIVATOR COMPLEX SUBUNIT 4"/>
    <property type="match status" value="1"/>
</dbReference>
<feature type="compositionally biased region" description="Polar residues" evidence="4">
    <location>
        <begin position="1769"/>
        <end position="1778"/>
    </location>
</feature>
<evidence type="ECO:0000256" key="4">
    <source>
        <dbReference type="SAM" id="MobiDB-lite"/>
    </source>
</evidence>
<dbReference type="Proteomes" id="UP000267029">
    <property type="component" value="Unassembled WGS sequence"/>
</dbReference>
<evidence type="ECO:0000256" key="3">
    <source>
        <dbReference type="ARBA" id="ARBA00023204"/>
    </source>
</evidence>
<evidence type="ECO:0000256" key="2">
    <source>
        <dbReference type="ARBA" id="ARBA00022763"/>
    </source>
</evidence>
<evidence type="ECO:0000259" key="6">
    <source>
        <dbReference type="Pfam" id="PF16507"/>
    </source>
</evidence>
<evidence type="ECO:0000259" key="5">
    <source>
        <dbReference type="Pfam" id="PF11919"/>
    </source>
</evidence>
<protein>
    <recommendedName>
        <fullName evidence="9">Proteasome activator Blm10 mid region domain-containing protein</fullName>
    </recommendedName>
</protein>
<dbReference type="InterPro" id="IPR032430">
    <property type="entry name" value="Blm10_mid"/>
</dbReference>